<sequence length="118" mass="13069">MIYHFARKTFSCIVRLWILRCVRPHEASCLIMAAHALQASAQFQGTEAACRTQGITFLPMVCETSGAWAQGAKVVLRQLAKAAAAHSGKDQAQLYQFMLQRASAKVRRANARAHLKRA</sequence>
<proteinExistence type="predicted"/>
<dbReference type="OrthoDB" id="437299at2759"/>
<evidence type="ECO:0000313" key="1">
    <source>
        <dbReference type="EMBL" id="CAE8606430.1"/>
    </source>
</evidence>
<organism evidence="1 2">
    <name type="scientific">Polarella glacialis</name>
    <name type="common">Dinoflagellate</name>
    <dbReference type="NCBI Taxonomy" id="89957"/>
    <lineage>
        <taxon>Eukaryota</taxon>
        <taxon>Sar</taxon>
        <taxon>Alveolata</taxon>
        <taxon>Dinophyceae</taxon>
        <taxon>Suessiales</taxon>
        <taxon>Suessiaceae</taxon>
        <taxon>Polarella</taxon>
    </lineage>
</organism>
<keyword evidence="2" id="KW-1185">Reference proteome</keyword>
<dbReference type="AlphaFoldDB" id="A0A813EYV0"/>
<evidence type="ECO:0000313" key="2">
    <source>
        <dbReference type="Proteomes" id="UP000654075"/>
    </source>
</evidence>
<dbReference type="EMBL" id="CAJNNV010019205">
    <property type="protein sequence ID" value="CAE8606430.1"/>
    <property type="molecule type" value="Genomic_DNA"/>
</dbReference>
<accession>A0A813EYV0</accession>
<reference evidence="1" key="1">
    <citation type="submission" date="2021-02" db="EMBL/GenBank/DDBJ databases">
        <authorList>
            <person name="Dougan E. K."/>
            <person name="Rhodes N."/>
            <person name="Thang M."/>
            <person name="Chan C."/>
        </authorList>
    </citation>
    <scope>NUCLEOTIDE SEQUENCE</scope>
</reference>
<name>A0A813EYV0_POLGL</name>
<gene>
    <name evidence="1" type="ORF">PGLA1383_LOCUS24408</name>
</gene>
<protein>
    <submittedName>
        <fullName evidence="1">Uncharacterized protein</fullName>
    </submittedName>
</protein>
<comment type="caution">
    <text evidence="1">The sequence shown here is derived from an EMBL/GenBank/DDBJ whole genome shotgun (WGS) entry which is preliminary data.</text>
</comment>
<dbReference type="Proteomes" id="UP000654075">
    <property type="component" value="Unassembled WGS sequence"/>
</dbReference>